<keyword evidence="3" id="KW-0472">Membrane</keyword>
<dbReference type="InterPro" id="IPR036864">
    <property type="entry name" value="Zn2-C6_fun-type_DNA-bd_sf"/>
</dbReference>
<keyword evidence="2" id="KW-0539">Nucleus</keyword>
<evidence type="ECO:0000313" key="5">
    <source>
        <dbReference type="EMBL" id="PMD14943.1"/>
    </source>
</evidence>
<dbReference type="PANTHER" id="PTHR37534:SF11">
    <property type="entry name" value="ZN(II)2CYS6 TRANSCRIPTION FACTOR (EUROFUNG)"/>
    <property type="match status" value="1"/>
</dbReference>
<evidence type="ECO:0000256" key="1">
    <source>
        <dbReference type="ARBA" id="ARBA00004123"/>
    </source>
</evidence>
<evidence type="ECO:0000259" key="4">
    <source>
        <dbReference type="PROSITE" id="PS50048"/>
    </source>
</evidence>
<dbReference type="STRING" id="1745343.A0A2J6PLQ3"/>
<dbReference type="InterPro" id="IPR001138">
    <property type="entry name" value="Zn2Cys6_DnaBD"/>
</dbReference>
<evidence type="ECO:0000313" key="6">
    <source>
        <dbReference type="Proteomes" id="UP000235672"/>
    </source>
</evidence>
<accession>A0A2J6PLQ3</accession>
<dbReference type="OrthoDB" id="416217at2759"/>
<dbReference type="CDD" id="cd00067">
    <property type="entry name" value="GAL4"/>
    <property type="match status" value="1"/>
</dbReference>
<dbReference type="PROSITE" id="PS00463">
    <property type="entry name" value="ZN2_CY6_FUNGAL_1"/>
    <property type="match status" value="1"/>
</dbReference>
<dbReference type="GO" id="GO:0008270">
    <property type="term" value="F:zinc ion binding"/>
    <property type="evidence" value="ECO:0007669"/>
    <property type="project" value="InterPro"/>
</dbReference>
<feature type="domain" description="Zn(2)-C6 fungal-type" evidence="4">
    <location>
        <begin position="12"/>
        <end position="40"/>
    </location>
</feature>
<dbReference type="PROSITE" id="PS50048">
    <property type="entry name" value="ZN2_CY6_FUNGAL_2"/>
    <property type="match status" value="1"/>
</dbReference>
<dbReference type="PANTHER" id="PTHR37534">
    <property type="entry name" value="TRANSCRIPTIONAL ACTIVATOR PROTEIN UGA3"/>
    <property type="match status" value="1"/>
</dbReference>
<comment type="subcellular location">
    <subcellularLocation>
        <location evidence="1">Nucleus</location>
    </subcellularLocation>
</comment>
<dbReference type="Pfam" id="PF11951">
    <property type="entry name" value="Fungal_trans_2"/>
    <property type="match status" value="1"/>
</dbReference>
<keyword evidence="6" id="KW-1185">Reference proteome</keyword>
<organism evidence="5 6">
    <name type="scientific">Hyaloscypha hepaticicola</name>
    <dbReference type="NCBI Taxonomy" id="2082293"/>
    <lineage>
        <taxon>Eukaryota</taxon>
        <taxon>Fungi</taxon>
        <taxon>Dikarya</taxon>
        <taxon>Ascomycota</taxon>
        <taxon>Pezizomycotina</taxon>
        <taxon>Leotiomycetes</taxon>
        <taxon>Helotiales</taxon>
        <taxon>Hyaloscyphaceae</taxon>
        <taxon>Hyaloscypha</taxon>
    </lineage>
</organism>
<evidence type="ECO:0000256" key="3">
    <source>
        <dbReference type="SAM" id="Phobius"/>
    </source>
</evidence>
<dbReference type="Gene3D" id="4.10.240.10">
    <property type="entry name" value="Zn(2)-C6 fungal-type DNA-binding domain"/>
    <property type="match status" value="1"/>
</dbReference>
<dbReference type="Proteomes" id="UP000235672">
    <property type="component" value="Unassembled WGS sequence"/>
</dbReference>
<dbReference type="Pfam" id="PF00172">
    <property type="entry name" value="Zn_clus"/>
    <property type="match status" value="1"/>
</dbReference>
<protein>
    <recommendedName>
        <fullName evidence="4">Zn(2)-C6 fungal-type domain-containing protein</fullName>
    </recommendedName>
</protein>
<gene>
    <name evidence="5" type="ORF">NA56DRAFT_358293</name>
</gene>
<evidence type="ECO:0000256" key="2">
    <source>
        <dbReference type="ARBA" id="ARBA00023242"/>
    </source>
</evidence>
<dbReference type="GO" id="GO:0000976">
    <property type="term" value="F:transcription cis-regulatory region binding"/>
    <property type="evidence" value="ECO:0007669"/>
    <property type="project" value="TreeGrafter"/>
</dbReference>
<dbReference type="AlphaFoldDB" id="A0A2J6PLQ3"/>
<proteinExistence type="predicted"/>
<dbReference type="SMART" id="SM00066">
    <property type="entry name" value="GAL4"/>
    <property type="match status" value="1"/>
</dbReference>
<dbReference type="SUPFAM" id="SSF57701">
    <property type="entry name" value="Zn2/Cys6 DNA-binding domain"/>
    <property type="match status" value="1"/>
</dbReference>
<dbReference type="GO" id="GO:0005634">
    <property type="term" value="C:nucleus"/>
    <property type="evidence" value="ECO:0007669"/>
    <property type="project" value="UniProtKB-SubCell"/>
</dbReference>
<feature type="transmembrane region" description="Helical" evidence="3">
    <location>
        <begin position="244"/>
        <end position="261"/>
    </location>
</feature>
<dbReference type="GO" id="GO:0000981">
    <property type="term" value="F:DNA-binding transcription factor activity, RNA polymerase II-specific"/>
    <property type="evidence" value="ECO:0007669"/>
    <property type="project" value="InterPro"/>
</dbReference>
<dbReference type="GO" id="GO:0045944">
    <property type="term" value="P:positive regulation of transcription by RNA polymerase II"/>
    <property type="evidence" value="ECO:0007669"/>
    <property type="project" value="TreeGrafter"/>
</dbReference>
<keyword evidence="3" id="KW-0812">Transmembrane</keyword>
<sequence>MSEARRVKSRAGCTQCKRRKVKCDQSLPGCQQCFRQKLSCPGYQKPLKWIATSENFNSKVCLEDKKRCYKTRRTSASSLSSFSSVSGEDVLLMQATPLSKQLNDESLTLIQHYFSRVCKIAGCFDSDISPFRTIPATMMTYSRPVFLLLQASSAAQLSMQRPRMRYKALSLQSDAFSALRAEISNICASMLVSDELMLSCIIAGLTSSWYDVNDLGSSHVLGSQVLLSLWLVSKRKRLKYQETFILGAYVYWLAISAFVTGEPKSSFQFQESLQNTICNLEMCYDISDDLDVSDCCRKIFPHPLTGFSMWIFIYVGKVGSLCRLAHSEGALALSAQGDYQETLLNQAASIETELLKIRQSRQNNFQDPQDSQTTVEEILAVGEAYRCAGLLQLYMTFPQLLQQHTLYDFTDDTTTWEQHFLHELKLQEVPLSNGYTPSQHNWLRNLAFHILSILETIPPTSGTRVLQGLPALIAATWFVDPEPDNMPFEHPLLPLLTTTKTKEKGRDIVRQGLNMHHKYVGLQQVSRVLDILEEVWRRDDEAVGKCDWVVLVASKGLQTLYG</sequence>
<dbReference type="EMBL" id="KZ613517">
    <property type="protein sequence ID" value="PMD14943.1"/>
    <property type="molecule type" value="Genomic_DNA"/>
</dbReference>
<dbReference type="InterPro" id="IPR021858">
    <property type="entry name" value="Fun_TF"/>
</dbReference>
<reference evidence="5 6" key="1">
    <citation type="submission" date="2016-05" db="EMBL/GenBank/DDBJ databases">
        <title>A degradative enzymes factory behind the ericoid mycorrhizal symbiosis.</title>
        <authorList>
            <consortium name="DOE Joint Genome Institute"/>
            <person name="Martino E."/>
            <person name="Morin E."/>
            <person name="Grelet G."/>
            <person name="Kuo A."/>
            <person name="Kohler A."/>
            <person name="Daghino S."/>
            <person name="Barry K."/>
            <person name="Choi C."/>
            <person name="Cichocki N."/>
            <person name="Clum A."/>
            <person name="Copeland A."/>
            <person name="Hainaut M."/>
            <person name="Haridas S."/>
            <person name="Labutti K."/>
            <person name="Lindquist E."/>
            <person name="Lipzen A."/>
            <person name="Khouja H.-R."/>
            <person name="Murat C."/>
            <person name="Ohm R."/>
            <person name="Olson A."/>
            <person name="Spatafora J."/>
            <person name="Veneault-Fourrey C."/>
            <person name="Henrissat B."/>
            <person name="Grigoriev I."/>
            <person name="Martin F."/>
            <person name="Perotto S."/>
        </authorList>
    </citation>
    <scope>NUCLEOTIDE SEQUENCE [LARGE SCALE GENOMIC DNA]</scope>
    <source>
        <strain evidence="5 6">UAMH 7357</strain>
    </source>
</reference>
<keyword evidence="3" id="KW-1133">Transmembrane helix</keyword>
<name>A0A2J6PLQ3_9HELO</name>